<proteinExistence type="predicted"/>
<dbReference type="RefSeq" id="WP_057775776.1">
    <property type="nucleotide sequence ID" value="NZ_CP042593.1"/>
</dbReference>
<feature type="transmembrane region" description="Helical" evidence="5">
    <location>
        <begin position="329"/>
        <end position="351"/>
    </location>
</feature>
<dbReference type="STRING" id="1742359.GCA_001439625_04526"/>
<dbReference type="GO" id="GO:0015108">
    <property type="term" value="F:chloride transmembrane transporter activity"/>
    <property type="evidence" value="ECO:0007669"/>
    <property type="project" value="InterPro"/>
</dbReference>
<dbReference type="InterPro" id="IPR014743">
    <property type="entry name" value="Cl-channel_core"/>
</dbReference>
<dbReference type="PANTHER" id="PTHR43427:SF12">
    <property type="entry name" value="CHLORIDE TRANSPORTER"/>
    <property type="match status" value="1"/>
</dbReference>
<dbReference type="KEGG" id="bda:FSZ17_03965"/>
<feature type="transmembrane region" description="Helical" evidence="5">
    <location>
        <begin position="299"/>
        <end position="317"/>
    </location>
</feature>
<feature type="transmembrane region" description="Helical" evidence="5">
    <location>
        <begin position="189"/>
        <end position="208"/>
    </location>
</feature>
<gene>
    <name evidence="6" type="ORF">FSZ17_03965</name>
</gene>
<evidence type="ECO:0000256" key="3">
    <source>
        <dbReference type="ARBA" id="ARBA00022989"/>
    </source>
</evidence>
<dbReference type="PANTHER" id="PTHR43427">
    <property type="entry name" value="CHLORIDE CHANNEL PROTEIN CLC-E"/>
    <property type="match status" value="1"/>
</dbReference>
<evidence type="ECO:0000256" key="4">
    <source>
        <dbReference type="ARBA" id="ARBA00023136"/>
    </source>
</evidence>
<protein>
    <submittedName>
        <fullName evidence="6">Chloride channel protein</fullName>
    </submittedName>
</protein>
<dbReference type="OrthoDB" id="2729535at2"/>
<dbReference type="InterPro" id="IPR001807">
    <property type="entry name" value="ClC"/>
</dbReference>
<evidence type="ECO:0000313" key="7">
    <source>
        <dbReference type="Proteomes" id="UP000321555"/>
    </source>
</evidence>
<dbReference type="Gene3D" id="1.10.3080.10">
    <property type="entry name" value="Clc chloride channel"/>
    <property type="match status" value="1"/>
</dbReference>
<keyword evidence="3 5" id="KW-1133">Transmembrane helix</keyword>
<dbReference type="SUPFAM" id="SSF81340">
    <property type="entry name" value="Clc chloride channel"/>
    <property type="match status" value="1"/>
</dbReference>
<evidence type="ECO:0000256" key="2">
    <source>
        <dbReference type="ARBA" id="ARBA00022692"/>
    </source>
</evidence>
<feature type="transmembrane region" description="Helical" evidence="5">
    <location>
        <begin position="264"/>
        <end position="287"/>
    </location>
</feature>
<feature type="transmembrane region" description="Helical" evidence="5">
    <location>
        <begin position="373"/>
        <end position="402"/>
    </location>
</feature>
<dbReference type="Proteomes" id="UP000321555">
    <property type="component" value="Chromosome"/>
</dbReference>
<reference evidence="7" key="1">
    <citation type="submission" date="2019-08" db="EMBL/GenBank/DDBJ databases">
        <authorList>
            <person name="Zheng X."/>
        </authorList>
    </citation>
    <scope>NUCLEOTIDE SEQUENCE [LARGE SCALE GENOMIC DNA]</scope>
    <source>
        <strain evidence="7">FJAT-25496</strain>
    </source>
</reference>
<accession>A0A5B8Z0K0</accession>
<evidence type="ECO:0000256" key="1">
    <source>
        <dbReference type="ARBA" id="ARBA00004141"/>
    </source>
</evidence>
<feature type="transmembrane region" description="Helical" evidence="5">
    <location>
        <begin position="228"/>
        <end position="252"/>
    </location>
</feature>
<keyword evidence="4 5" id="KW-0472">Membrane</keyword>
<dbReference type="AlphaFoldDB" id="A0A5B8Z0K0"/>
<keyword evidence="7" id="KW-1185">Reference proteome</keyword>
<sequence length="415" mass="45539">MKFKGLGNLFLYSIIIGGVTGLLTWSFLAIVSLTTHFLWDDLPSVVDVNNWTIIVCLVGGILVGLCQKYFGNYPRNMDDVVAEFKETKRIDYSSGYKSSITALCVLSFGASLGPEAALVGIVGGLATWAGDVIKSLVKKKNVLNEHEDIMIEYSVEATIGMIFRAPLYGVSSFFEDKEDPRRIKVIKTLVYSITTVAGFFVFIMLSKIDNRQFSIADFGSASIGKHEIIAIIPLILVGILLAKLYEFFGHVLHKALKPLENYKVIRAVIGGLVLGLIGTVLPITLFSGEHELTELAAEWTHMSVYLLLAIGIIKLFLTEFCLATGWRGGHIFPIIFAGVSIGYAIALLFSIDPVTSITVVTTSLTSAALKKPIAVVLIFIMIFPIQLIIPMLVAAYVPMYIFKMISRYSKQSSLS</sequence>
<comment type="subcellular location">
    <subcellularLocation>
        <location evidence="1">Membrane</location>
        <topology evidence="1">Multi-pass membrane protein</topology>
    </subcellularLocation>
</comment>
<dbReference type="InterPro" id="IPR050368">
    <property type="entry name" value="ClC-type_chloride_channel"/>
</dbReference>
<dbReference type="GO" id="GO:0016020">
    <property type="term" value="C:membrane"/>
    <property type="evidence" value="ECO:0007669"/>
    <property type="project" value="UniProtKB-SubCell"/>
</dbReference>
<feature type="transmembrane region" description="Helical" evidence="5">
    <location>
        <begin position="51"/>
        <end position="70"/>
    </location>
</feature>
<dbReference type="EMBL" id="CP042593">
    <property type="protein sequence ID" value="QED46492.1"/>
    <property type="molecule type" value="Genomic_DNA"/>
</dbReference>
<keyword evidence="2 5" id="KW-0812">Transmembrane</keyword>
<evidence type="ECO:0000256" key="5">
    <source>
        <dbReference type="SAM" id="Phobius"/>
    </source>
</evidence>
<feature type="transmembrane region" description="Helical" evidence="5">
    <location>
        <begin position="9"/>
        <end position="31"/>
    </location>
</feature>
<dbReference type="CDD" id="cd00400">
    <property type="entry name" value="Voltage_gated_ClC"/>
    <property type="match status" value="1"/>
</dbReference>
<evidence type="ECO:0000313" key="6">
    <source>
        <dbReference type="EMBL" id="QED46492.1"/>
    </source>
</evidence>
<organism evidence="6 7">
    <name type="scientific">Cytobacillus dafuensis</name>
    <name type="common">Bacillus dafuensis</name>
    <dbReference type="NCBI Taxonomy" id="1742359"/>
    <lineage>
        <taxon>Bacteria</taxon>
        <taxon>Bacillati</taxon>
        <taxon>Bacillota</taxon>
        <taxon>Bacilli</taxon>
        <taxon>Bacillales</taxon>
        <taxon>Bacillaceae</taxon>
        <taxon>Cytobacillus</taxon>
    </lineage>
</organism>
<dbReference type="Pfam" id="PF00654">
    <property type="entry name" value="Voltage_CLC"/>
    <property type="match status" value="1"/>
</dbReference>
<name>A0A5B8Z0K0_CYTDA</name>